<dbReference type="PROSITE" id="PS51257">
    <property type="entry name" value="PROKAR_LIPOPROTEIN"/>
    <property type="match status" value="1"/>
</dbReference>
<dbReference type="SUPFAM" id="SSF53335">
    <property type="entry name" value="S-adenosyl-L-methionine-dependent methyltransferases"/>
    <property type="match status" value="1"/>
</dbReference>
<dbReference type="GeneID" id="94846860"/>
<reference evidence="3" key="1">
    <citation type="submission" date="2016-10" db="EMBL/GenBank/DDBJ databases">
        <authorList>
            <person name="Benchimol M."/>
            <person name="Almeida L.G."/>
            <person name="Vasconcelos A.T."/>
            <person name="Perreira-Neves A."/>
            <person name="Rosa I.A."/>
            <person name="Tasca T."/>
            <person name="Bogo M.R."/>
            <person name="de Souza W."/>
        </authorList>
    </citation>
    <scope>NUCLEOTIDE SEQUENCE [LARGE SCALE GENOMIC DNA]</scope>
    <source>
        <strain evidence="3">K</strain>
    </source>
</reference>
<sequence>MSTSSSKLLFVILTLYTGFISCFLFKNHSHECNNPNVQLGENPSGLIKPNFMVISHESDFFPKTVKMPDYSCEGQNFPKRKLLLYQNPSIQFNGNVTKQLEFLYQEMSANIPYLVKTGRSLSTFLNLLNTIDLNIRCQLFHVPLSTYQNIDIKDWNSHFTKFRQTVNIKDYFPEVFFYHHGLRFANKKIQDYIRNKNIIDMGAFIGDSALVFLQYTNSTIYSYEYSTKNMIEMELTLKNNNVSDGKVVIVNAGISNEAGIVNVQEDKSVNSGNILRINGGKKQIQMTTVDDEMKKHNLRVGMIKGDIEGFELKALQGSKETLKRDRPIISISLYHNWDEFFGIPKIVRELDNYEFEFQMGTFINGHTLYELILFGYPREILHNS</sequence>
<keyword evidence="3" id="KW-0489">Methyltransferase</keyword>
<dbReference type="RefSeq" id="XP_068348438.1">
    <property type="nucleotide sequence ID" value="XM_068512156.1"/>
</dbReference>
<keyword evidence="4" id="KW-1185">Reference proteome</keyword>
<feature type="signal peptide" evidence="1">
    <location>
        <begin position="1"/>
        <end position="22"/>
    </location>
</feature>
<comment type="caution">
    <text evidence="3">The sequence shown here is derived from an EMBL/GenBank/DDBJ whole genome shotgun (WGS) entry which is preliminary data.</text>
</comment>
<protein>
    <submittedName>
        <fullName evidence="3">Methyltransferase, FkbM family protein</fullName>
    </submittedName>
</protein>
<dbReference type="GO" id="GO:0032259">
    <property type="term" value="P:methylation"/>
    <property type="evidence" value="ECO:0007669"/>
    <property type="project" value="UniProtKB-KW"/>
</dbReference>
<dbReference type="InterPro" id="IPR029063">
    <property type="entry name" value="SAM-dependent_MTases_sf"/>
</dbReference>
<dbReference type="OrthoDB" id="2108639at2759"/>
<dbReference type="PANTHER" id="PTHR34203:SF15">
    <property type="entry name" value="SLL1173 PROTEIN"/>
    <property type="match status" value="1"/>
</dbReference>
<feature type="chain" id="PRO_5012294853" evidence="1">
    <location>
        <begin position="23"/>
        <end position="384"/>
    </location>
</feature>
<dbReference type="GO" id="GO:0008168">
    <property type="term" value="F:methyltransferase activity"/>
    <property type="evidence" value="ECO:0007669"/>
    <property type="project" value="UniProtKB-KW"/>
</dbReference>
<dbReference type="InterPro" id="IPR052514">
    <property type="entry name" value="SAM-dependent_MTase"/>
</dbReference>
<evidence type="ECO:0000313" key="3">
    <source>
        <dbReference type="EMBL" id="OHS95301.1"/>
    </source>
</evidence>
<organism evidence="3 4">
    <name type="scientific">Tritrichomonas foetus</name>
    <dbReference type="NCBI Taxonomy" id="1144522"/>
    <lineage>
        <taxon>Eukaryota</taxon>
        <taxon>Metamonada</taxon>
        <taxon>Parabasalia</taxon>
        <taxon>Tritrichomonadida</taxon>
        <taxon>Tritrichomonadidae</taxon>
        <taxon>Tritrichomonas</taxon>
    </lineage>
</organism>
<dbReference type="NCBIfam" id="TIGR01444">
    <property type="entry name" value="fkbM_fam"/>
    <property type="match status" value="1"/>
</dbReference>
<name>A0A1J4JD17_9EUKA</name>
<evidence type="ECO:0000259" key="2">
    <source>
        <dbReference type="Pfam" id="PF05050"/>
    </source>
</evidence>
<evidence type="ECO:0000313" key="4">
    <source>
        <dbReference type="Proteomes" id="UP000179807"/>
    </source>
</evidence>
<dbReference type="Pfam" id="PF05050">
    <property type="entry name" value="Methyltransf_21"/>
    <property type="match status" value="1"/>
</dbReference>
<dbReference type="Gene3D" id="3.40.50.150">
    <property type="entry name" value="Vaccinia Virus protein VP39"/>
    <property type="match status" value="1"/>
</dbReference>
<gene>
    <name evidence="3" type="ORF">TRFO_38618</name>
</gene>
<accession>A0A1J4JD17</accession>
<dbReference type="VEuPathDB" id="TrichDB:TRFO_38618"/>
<keyword evidence="1" id="KW-0732">Signal</keyword>
<proteinExistence type="predicted"/>
<dbReference type="AlphaFoldDB" id="A0A1J4JD17"/>
<dbReference type="PANTHER" id="PTHR34203">
    <property type="entry name" value="METHYLTRANSFERASE, FKBM FAMILY PROTEIN"/>
    <property type="match status" value="1"/>
</dbReference>
<keyword evidence="3" id="KW-0808">Transferase</keyword>
<dbReference type="Proteomes" id="UP000179807">
    <property type="component" value="Unassembled WGS sequence"/>
</dbReference>
<evidence type="ECO:0000256" key="1">
    <source>
        <dbReference type="SAM" id="SignalP"/>
    </source>
</evidence>
<dbReference type="InterPro" id="IPR006342">
    <property type="entry name" value="FkbM_mtfrase"/>
</dbReference>
<feature type="domain" description="Methyltransferase FkbM" evidence="2">
    <location>
        <begin position="201"/>
        <end position="355"/>
    </location>
</feature>
<dbReference type="EMBL" id="MLAK01001257">
    <property type="protein sequence ID" value="OHS95301.1"/>
    <property type="molecule type" value="Genomic_DNA"/>
</dbReference>